<evidence type="ECO:0000313" key="16">
    <source>
        <dbReference type="Proteomes" id="UP000235916"/>
    </source>
</evidence>
<evidence type="ECO:0000256" key="9">
    <source>
        <dbReference type="ARBA" id="ARBA00023237"/>
    </source>
</evidence>
<evidence type="ECO:0000256" key="8">
    <source>
        <dbReference type="ARBA" id="ARBA00023170"/>
    </source>
</evidence>
<dbReference type="InterPro" id="IPR037066">
    <property type="entry name" value="Plug_dom_sf"/>
</dbReference>
<dbReference type="CDD" id="cd01347">
    <property type="entry name" value="ligand_gated_channel"/>
    <property type="match status" value="1"/>
</dbReference>
<dbReference type="InterPro" id="IPR039426">
    <property type="entry name" value="TonB-dep_rcpt-like"/>
</dbReference>
<keyword evidence="6 11" id="KW-0798">TonB box</keyword>
<dbReference type="PROSITE" id="PS52016">
    <property type="entry name" value="TONB_DEPENDENT_REC_3"/>
    <property type="match status" value="1"/>
</dbReference>
<name>A0A2N8KV89_9BURK</name>
<comment type="similarity">
    <text evidence="2 10 11">Belongs to the TonB-dependent receptor family.</text>
</comment>
<accession>A0A2N8KV89</accession>
<comment type="caution">
    <text evidence="15">The sequence shown here is derived from an EMBL/GenBank/DDBJ whole genome shotgun (WGS) entry which is preliminary data.</text>
</comment>
<evidence type="ECO:0000256" key="4">
    <source>
        <dbReference type="ARBA" id="ARBA00022452"/>
    </source>
</evidence>
<feature type="domain" description="TonB-dependent receptor-like beta-barrel" evidence="13">
    <location>
        <begin position="271"/>
        <end position="706"/>
    </location>
</feature>
<evidence type="ECO:0000256" key="11">
    <source>
        <dbReference type="RuleBase" id="RU003357"/>
    </source>
</evidence>
<feature type="chain" id="PRO_5014879832" evidence="12">
    <location>
        <begin position="26"/>
        <end position="734"/>
    </location>
</feature>
<keyword evidence="5 10" id="KW-0812">Transmembrane</keyword>
<keyword evidence="16" id="KW-1185">Reference proteome</keyword>
<organism evidence="15 16">
    <name type="scientific">Kinneretia aquatilis</name>
    <dbReference type="NCBI Taxonomy" id="2070761"/>
    <lineage>
        <taxon>Bacteria</taxon>
        <taxon>Pseudomonadati</taxon>
        <taxon>Pseudomonadota</taxon>
        <taxon>Betaproteobacteria</taxon>
        <taxon>Burkholderiales</taxon>
        <taxon>Sphaerotilaceae</taxon>
        <taxon>Roseateles</taxon>
    </lineage>
</organism>
<reference evidence="15 16" key="1">
    <citation type="submission" date="2018-01" db="EMBL/GenBank/DDBJ databases">
        <title>Draft genome sequence of Paucibacter aquatile CR182 isolated from freshwater of the Nakdong River.</title>
        <authorList>
            <person name="Choi A."/>
            <person name="Chung E.J."/>
        </authorList>
    </citation>
    <scope>NUCLEOTIDE SEQUENCE [LARGE SCALE GENOMIC DNA]</scope>
    <source>
        <strain evidence="15 16">CR182</strain>
    </source>
</reference>
<dbReference type="NCBIfam" id="TIGR01785">
    <property type="entry name" value="TonB-hemin"/>
    <property type="match status" value="1"/>
</dbReference>
<dbReference type="InterPro" id="IPR012910">
    <property type="entry name" value="Plug_dom"/>
</dbReference>
<evidence type="ECO:0000256" key="1">
    <source>
        <dbReference type="ARBA" id="ARBA00004571"/>
    </source>
</evidence>
<keyword evidence="12" id="KW-0732">Signal</keyword>
<feature type="signal peptide" evidence="12">
    <location>
        <begin position="1"/>
        <end position="25"/>
    </location>
</feature>
<evidence type="ECO:0000256" key="7">
    <source>
        <dbReference type="ARBA" id="ARBA00023136"/>
    </source>
</evidence>
<evidence type="ECO:0000259" key="14">
    <source>
        <dbReference type="Pfam" id="PF07715"/>
    </source>
</evidence>
<dbReference type="SUPFAM" id="SSF56935">
    <property type="entry name" value="Porins"/>
    <property type="match status" value="1"/>
</dbReference>
<dbReference type="EMBL" id="POSP01000003">
    <property type="protein sequence ID" value="PND37322.1"/>
    <property type="molecule type" value="Genomic_DNA"/>
</dbReference>
<evidence type="ECO:0000256" key="3">
    <source>
        <dbReference type="ARBA" id="ARBA00022448"/>
    </source>
</evidence>
<dbReference type="InterPro" id="IPR011276">
    <property type="entry name" value="TonB_haem/Hb_rcpt"/>
</dbReference>
<dbReference type="Pfam" id="PF00593">
    <property type="entry name" value="TonB_dep_Rec_b-barrel"/>
    <property type="match status" value="1"/>
</dbReference>
<feature type="domain" description="TonB-dependent receptor plug" evidence="14">
    <location>
        <begin position="49"/>
        <end position="147"/>
    </location>
</feature>
<evidence type="ECO:0000256" key="5">
    <source>
        <dbReference type="ARBA" id="ARBA00022692"/>
    </source>
</evidence>
<dbReference type="Proteomes" id="UP000235916">
    <property type="component" value="Unassembled WGS sequence"/>
</dbReference>
<dbReference type="InterPro" id="IPR036942">
    <property type="entry name" value="Beta-barrel_TonB_sf"/>
</dbReference>
<dbReference type="RefSeq" id="WP_102767241.1">
    <property type="nucleotide sequence ID" value="NZ_POSP01000003.1"/>
</dbReference>
<evidence type="ECO:0000256" key="2">
    <source>
        <dbReference type="ARBA" id="ARBA00009810"/>
    </source>
</evidence>
<dbReference type="OrthoDB" id="9790771at2"/>
<dbReference type="PANTHER" id="PTHR30442">
    <property type="entry name" value="IRON III DICITRATE TRANSPORT PROTEIN FECA"/>
    <property type="match status" value="1"/>
</dbReference>
<dbReference type="InterPro" id="IPR000531">
    <property type="entry name" value="Beta-barrel_TonB"/>
</dbReference>
<evidence type="ECO:0000256" key="10">
    <source>
        <dbReference type="PROSITE-ProRule" id="PRU01360"/>
    </source>
</evidence>
<protein>
    <submittedName>
        <fullName evidence="15">TonB-dependent receptor</fullName>
    </submittedName>
</protein>
<dbReference type="PANTHER" id="PTHR30442:SF0">
    <property type="entry name" value="FE(3+) DICITRATE TRANSPORT PROTEIN FECA"/>
    <property type="match status" value="1"/>
</dbReference>
<keyword evidence="7 10" id="KW-0472">Membrane</keyword>
<evidence type="ECO:0000256" key="6">
    <source>
        <dbReference type="ARBA" id="ARBA00023077"/>
    </source>
</evidence>
<keyword evidence="8 15" id="KW-0675">Receptor</keyword>
<sequence>MKSLLPTPSLSLLLPLLLAIPESFAASTPAELELPPVTVYGVRSISPGKTSISSAEIERQQALTVQQLLDNLPGVDLNGSFRPGGQSLNIWGFGDVEDIRVQLDGANKGFEKYRQGSIFIEPELIKRITVDKGAHSVRFGNGGFGGTVQIESKDAADLLQPGQRLGGLAKLAWHSNDGQRLGSASVFARAEDEAALPWQFLLAVTARDSGNQRRADGSEYEFSNTHARSVLAKLSLPIGEAKLTLSAIEGRSQAWSPFAAKRDEMPAPTAAEIAKYGEREAWLRKVLWRDQRDSSQTLQWQYAPAAQPLLDLQLRLTRSSSVQDDQRPDSISSDFAASLGKQSHASYRDQQFELSNTARFATGALGHELAAGLQVQRHQRDTLMLLHTRTQDASYNYGWLQPYYMPSGQQRSLAGWLEDEMRWGRFSLKPGLRYEQVRTEGQPNLAPRYNDPKAGHDYSAAWHSGWSQHLAASWRASAAASWFADAGRSWRAPVIDEMFEVQSAAASAPATSRGLRKERVTALRGGLKFQQADWLSDGDALAATFTAFRNLVHDNIHKRFGVMVEPGSVRPAQLPFYRNLPGYRSEGLEVEAHYEQRRYFMTASLAWMDGEHRGSIRDPWSAKNQPLIDIGAPKAVLVLGAKWPAHGLALGWQGKFVGAQTQVPDDEIVPYALPAAKGYAVHGLFAQWQGRGRWAGSRMQLSVDNLFNRSYQPYLAEAVYAPGRNLKLSFSQQI</sequence>
<evidence type="ECO:0000256" key="12">
    <source>
        <dbReference type="SAM" id="SignalP"/>
    </source>
</evidence>
<evidence type="ECO:0000313" key="15">
    <source>
        <dbReference type="EMBL" id="PND37322.1"/>
    </source>
</evidence>
<dbReference type="GO" id="GO:0033214">
    <property type="term" value="P:siderophore-iron import into cell"/>
    <property type="evidence" value="ECO:0007669"/>
    <property type="project" value="TreeGrafter"/>
</dbReference>
<dbReference type="GO" id="GO:0015232">
    <property type="term" value="F:heme transmembrane transporter activity"/>
    <property type="evidence" value="ECO:0007669"/>
    <property type="project" value="InterPro"/>
</dbReference>
<comment type="subcellular location">
    <subcellularLocation>
        <location evidence="1 10">Cell outer membrane</location>
        <topology evidence="1 10">Multi-pass membrane protein</topology>
    </subcellularLocation>
</comment>
<keyword evidence="4 10" id="KW-1134">Transmembrane beta strand</keyword>
<dbReference type="Gene3D" id="2.40.170.20">
    <property type="entry name" value="TonB-dependent receptor, beta-barrel domain"/>
    <property type="match status" value="1"/>
</dbReference>
<keyword evidence="9 10" id="KW-0998">Cell outer membrane</keyword>
<keyword evidence="3 10" id="KW-0813">Transport</keyword>
<dbReference type="GO" id="GO:0009279">
    <property type="term" value="C:cell outer membrane"/>
    <property type="evidence" value="ECO:0007669"/>
    <property type="project" value="UniProtKB-SubCell"/>
</dbReference>
<gene>
    <name evidence="15" type="ORF">C1O66_07110</name>
</gene>
<evidence type="ECO:0000259" key="13">
    <source>
        <dbReference type="Pfam" id="PF00593"/>
    </source>
</evidence>
<proteinExistence type="inferred from homology"/>
<dbReference type="AlphaFoldDB" id="A0A2N8KV89"/>
<dbReference type="Pfam" id="PF07715">
    <property type="entry name" value="Plug"/>
    <property type="match status" value="1"/>
</dbReference>
<dbReference type="Gene3D" id="2.170.130.10">
    <property type="entry name" value="TonB-dependent receptor, plug domain"/>
    <property type="match status" value="1"/>
</dbReference>